<protein>
    <submittedName>
        <fullName evidence="1">Uncharacterized protein</fullName>
    </submittedName>
</protein>
<name>A0AAP0FHN2_9MAGN</name>
<dbReference type="EMBL" id="JBBNAG010000009">
    <property type="protein sequence ID" value="KAK9105624.1"/>
    <property type="molecule type" value="Genomic_DNA"/>
</dbReference>
<accession>A0AAP0FHN2</accession>
<comment type="caution">
    <text evidence="1">The sequence shown here is derived from an EMBL/GenBank/DDBJ whole genome shotgun (WGS) entry which is preliminary data.</text>
</comment>
<gene>
    <name evidence="1" type="ORF">Scep_022468</name>
</gene>
<evidence type="ECO:0000313" key="2">
    <source>
        <dbReference type="Proteomes" id="UP001419268"/>
    </source>
</evidence>
<dbReference type="AlphaFoldDB" id="A0AAP0FHN2"/>
<keyword evidence="2" id="KW-1185">Reference proteome</keyword>
<reference evidence="1 2" key="1">
    <citation type="submission" date="2024-01" db="EMBL/GenBank/DDBJ databases">
        <title>Genome assemblies of Stephania.</title>
        <authorList>
            <person name="Yang L."/>
        </authorList>
    </citation>
    <scope>NUCLEOTIDE SEQUENCE [LARGE SCALE GENOMIC DNA]</scope>
    <source>
        <strain evidence="1">JXDWG</strain>
        <tissue evidence="1">Leaf</tissue>
    </source>
</reference>
<proteinExistence type="predicted"/>
<evidence type="ECO:0000313" key="1">
    <source>
        <dbReference type="EMBL" id="KAK9105624.1"/>
    </source>
</evidence>
<organism evidence="1 2">
    <name type="scientific">Stephania cephalantha</name>
    <dbReference type="NCBI Taxonomy" id="152367"/>
    <lineage>
        <taxon>Eukaryota</taxon>
        <taxon>Viridiplantae</taxon>
        <taxon>Streptophyta</taxon>
        <taxon>Embryophyta</taxon>
        <taxon>Tracheophyta</taxon>
        <taxon>Spermatophyta</taxon>
        <taxon>Magnoliopsida</taxon>
        <taxon>Ranunculales</taxon>
        <taxon>Menispermaceae</taxon>
        <taxon>Menispermoideae</taxon>
        <taxon>Cissampelideae</taxon>
        <taxon>Stephania</taxon>
    </lineage>
</organism>
<dbReference type="Proteomes" id="UP001419268">
    <property type="component" value="Unassembled WGS sequence"/>
</dbReference>
<sequence>MDALVSQRIKWRWPWRKRDVRSKPHQVVARNPLDTDLLNSKVRSEGNGACLIRLVLKRVENERTSDRVAWVPSWIFLLERGAEGSYGPLLKGVKVVREPRPQVHAGMYQEEEKYTFVENVKEPLLLEHGHNNRIISSKMELEDSTKFIVTLN</sequence>